<dbReference type="SUPFAM" id="SSF51182">
    <property type="entry name" value="RmlC-like cupins"/>
    <property type="match status" value="1"/>
</dbReference>
<dbReference type="Gene3D" id="2.60.120.10">
    <property type="entry name" value="Jelly Rolls"/>
    <property type="match status" value="1"/>
</dbReference>
<dbReference type="OrthoDB" id="3395710at2"/>
<proteinExistence type="predicted"/>
<dbReference type="RefSeq" id="WP_124878594.1">
    <property type="nucleotide sequence ID" value="NZ_RQJO01000015.1"/>
</dbReference>
<evidence type="ECO:0000313" key="2">
    <source>
        <dbReference type="EMBL" id="RRA98756.1"/>
    </source>
</evidence>
<evidence type="ECO:0000313" key="3">
    <source>
        <dbReference type="Proteomes" id="UP000271925"/>
    </source>
</evidence>
<gene>
    <name evidence="2" type="ORF">EHT25_27575</name>
</gene>
<reference evidence="2 3" key="1">
    <citation type="submission" date="2018-11" db="EMBL/GenBank/DDBJ databases">
        <authorList>
            <person name="Zhou Z."/>
            <person name="Wang G."/>
        </authorList>
    </citation>
    <scope>NUCLEOTIDE SEQUENCE [LARGE SCALE GENOMIC DNA]</scope>
    <source>
        <strain evidence="2 3">KCTC52004</strain>
    </source>
</reference>
<feature type="domain" description="Cupin type-2" evidence="1">
    <location>
        <begin position="134"/>
        <end position="190"/>
    </location>
</feature>
<accession>A0A3P1BC74</accession>
<sequence length="197" mass="22654">MSKVQDFINSGILDEYGLGLLLPDERREVERMARLYPVVQRAIDQRIQELQSADHETVTPTKNLKNRILAGLGESPVFDLNDLPLINVYSDADQWQRTIAAFQPTHDYRNLYVHPLRENEKVTQFILWTKVEVKPEDHHDELESFLILEGECECRIGGETVRLSAGDYVDIPLDVEHTVRVLSPEPVKALIQRVKLV</sequence>
<dbReference type="InterPro" id="IPR013096">
    <property type="entry name" value="Cupin_2"/>
</dbReference>
<dbReference type="Pfam" id="PF07883">
    <property type="entry name" value="Cupin_2"/>
    <property type="match status" value="1"/>
</dbReference>
<protein>
    <submittedName>
        <fullName evidence="2">Cupin domain-containing protein</fullName>
    </submittedName>
</protein>
<comment type="caution">
    <text evidence="2">The sequence shown here is derived from an EMBL/GenBank/DDBJ whole genome shotgun (WGS) entry which is preliminary data.</text>
</comment>
<organism evidence="2 3">
    <name type="scientific">Larkinella rosea</name>
    <dbReference type="NCBI Taxonomy" id="2025312"/>
    <lineage>
        <taxon>Bacteria</taxon>
        <taxon>Pseudomonadati</taxon>
        <taxon>Bacteroidota</taxon>
        <taxon>Cytophagia</taxon>
        <taxon>Cytophagales</taxon>
        <taxon>Spirosomataceae</taxon>
        <taxon>Larkinella</taxon>
    </lineage>
</organism>
<dbReference type="Proteomes" id="UP000271925">
    <property type="component" value="Unassembled WGS sequence"/>
</dbReference>
<evidence type="ECO:0000259" key="1">
    <source>
        <dbReference type="Pfam" id="PF07883"/>
    </source>
</evidence>
<dbReference type="InterPro" id="IPR011051">
    <property type="entry name" value="RmlC_Cupin_sf"/>
</dbReference>
<keyword evidence="3" id="KW-1185">Reference proteome</keyword>
<dbReference type="EMBL" id="RQJO01000015">
    <property type="protein sequence ID" value="RRA98756.1"/>
    <property type="molecule type" value="Genomic_DNA"/>
</dbReference>
<name>A0A3P1BC74_9BACT</name>
<dbReference type="AlphaFoldDB" id="A0A3P1BC74"/>
<dbReference type="InterPro" id="IPR014710">
    <property type="entry name" value="RmlC-like_jellyroll"/>
</dbReference>